<keyword evidence="4" id="KW-1185">Reference proteome</keyword>
<sequence length="280" mass="30157">MRVWISFDMEGVAGIVDWDQCRVGSGAPYALGRALLQDEVNAAIDGALEGGATEVVLNDSHGRMSNLDPRAISGGARYIAGRHKPLHMMEGLDDRFDAIFFVAYHGAISGRASVLSHSYNPEVYTAARLNGELVGESGINALVAQHHGVPIVLVTGDVATQEDTRPFAPEAERVVTKESITRFCANNLHPAESCRQIRLGARTAMQRVAAGWPSVPPIGQPARLDLEVRQADQARWAALARGVSRTGERSVRIESDSESLLEIYESFMAVNQLVAAVSGV</sequence>
<dbReference type="InterPro" id="IPR007035">
    <property type="entry name" value="Peptidase_M55"/>
</dbReference>
<dbReference type="Gene3D" id="3.40.50.10780">
    <property type="entry name" value="Dipeptide transport protein"/>
    <property type="match status" value="1"/>
</dbReference>
<dbReference type="InterPro" id="IPR036177">
    <property type="entry name" value="Peptidase_M55_sf"/>
</dbReference>
<evidence type="ECO:0000313" key="3">
    <source>
        <dbReference type="EMBL" id="GGB26048.1"/>
    </source>
</evidence>
<gene>
    <name evidence="3" type="ORF">GCM10011492_15280</name>
</gene>
<dbReference type="Proteomes" id="UP000636793">
    <property type="component" value="Unassembled WGS sequence"/>
</dbReference>
<feature type="active site" description="Nucleophile" evidence="1">
    <location>
        <position position="117"/>
    </location>
</feature>
<dbReference type="PIRSF" id="PIRSF015853">
    <property type="entry name" value="Pep_DppA"/>
    <property type="match status" value="1"/>
</dbReference>
<dbReference type="RefSeq" id="WP_188836358.1">
    <property type="nucleotide sequence ID" value="NZ_BMHI01000002.1"/>
</dbReference>
<evidence type="ECO:0000256" key="1">
    <source>
        <dbReference type="PIRSR" id="PIRSR015853-1"/>
    </source>
</evidence>
<evidence type="ECO:0000256" key="2">
    <source>
        <dbReference type="PIRSR" id="PIRSR015853-2"/>
    </source>
</evidence>
<dbReference type="SUPFAM" id="SSF63992">
    <property type="entry name" value="Dipeptide transport protein"/>
    <property type="match status" value="1"/>
</dbReference>
<feature type="binding site" evidence="2">
    <location>
        <position position="136"/>
    </location>
    <ligand>
        <name>Zn(2+)</name>
        <dbReference type="ChEBI" id="CHEBI:29105"/>
        <label>2</label>
    </ligand>
</feature>
<keyword evidence="2" id="KW-0862">Zinc</keyword>
<reference evidence="3" key="2">
    <citation type="submission" date="2020-09" db="EMBL/GenBank/DDBJ databases">
        <authorList>
            <person name="Sun Q."/>
            <person name="Zhou Y."/>
        </authorList>
    </citation>
    <scope>NUCLEOTIDE SEQUENCE</scope>
    <source>
        <strain evidence="3">CGMCC 1.15085</strain>
    </source>
</reference>
<protein>
    <submittedName>
        <fullName evidence="3">D-aminopeptidase DppA</fullName>
    </submittedName>
</protein>
<dbReference type="Gene3D" id="3.30.1360.130">
    <property type="entry name" value="Dipeptide transport protein"/>
    <property type="match status" value="1"/>
</dbReference>
<dbReference type="CDD" id="cd08663">
    <property type="entry name" value="DAP_dppA_1"/>
    <property type="match status" value="1"/>
</dbReference>
<feature type="binding site" evidence="2">
    <location>
        <position position="105"/>
    </location>
    <ligand>
        <name>Zn(2+)</name>
        <dbReference type="ChEBI" id="CHEBI:29105"/>
        <label>2</label>
    </ligand>
</feature>
<evidence type="ECO:0000313" key="4">
    <source>
        <dbReference type="Proteomes" id="UP000636793"/>
    </source>
</evidence>
<proteinExistence type="predicted"/>
<reference evidence="3" key="1">
    <citation type="journal article" date="2014" name="Int. J. Syst. Evol. Microbiol.">
        <title>Complete genome sequence of Corynebacterium casei LMG S-19264T (=DSM 44701T), isolated from a smear-ripened cheese.</title>
        <authorList>
            <consortium name="US DOE Joint Genome Institute (JGI-PGF)"/>
            <person name="Walter F."/>
            <person name="Albersmeier A."/>
            <person name="Kalinowski J."/>
            <person name="Ruckert C."/>
        </authorList>
    </citation>
    <scope>NUCLEOTIDE SEQUENCE</scope>
    <source>
        <strain evidence="3">CGMCC 1.15085</strain>
    </source>
</reference>
<dbReference type="Pfam" id="PF04951">
    <property type="entry name" value="Peptidase_M55"/>
    <property type="match status" value="1"/>
</dbReference>
<feature type="binding site" evidence="2">
    <location>
        <position position="8"/>
    </location>
    <ligand>
        <name>Zn(2+)</name>
        <dbReference type="ChEBI" id="CHEBI:29105"/>
        <label>2</label>
    </ligand>
</feature>
<name>A0A916T2Q2_9MICO</name>
<dbReference type="EMBL" id="BMHI01000002">
    <property type="protein sequence ID" value="GGB26048.1"/>
    <property type="molecule type" value="Genomic_DNA"/>
</dbReference>
<dbReference type="GO" id="GO:0046872">
    <property type="term" value="F:metal ion binding"/>
    <property type="evidence" value="ECO:0007669"/>
    <property type="project" value="UniProtKB-KW"/>
</dbReference>
<dbReference type="AlphaFoldDB" id="A0A916T2Q2"/>
<feature type="binding site" evidence="2">
    <location>
        <position position="8"/>
    </location>
    <ligand>
        <name>Zn(2+)</name>
        <dbReference type="ChEBI" id="CHEBI:29105"/>
        <label>1</label>
    </ligand>
</feature>
<comment type="caution">
    <text evidence="3">The sequence shown here is derived from an EMBL/GenBank/DDBJ whole genome shotgun (WGS) entry which is preliminary data.</text>
</comment>
<feature type="binding site" evidence="2">
    <location>
        <position position="61"/>
    </location>
    <ligand>
        <name>Zn(2+)</name>
        <dbReference type="ChEBI" id="CHEBI:29105"/>
        <label>2</label>
    </ligand>
</feature>
<keyword evidence="2" id="KW-0479">Metal-binding</keyword>
<feature type="binding site" evidence="2">
    <location>
        <position position="10"/>
    </location>
    <ligand>
        <name>Zn(2+)</name>
        <dbReference type="ChEBI" id="CHEBI:29105"/>
        <label>1</label>
    </ligand>
</feature>
<organism evidence="3 4">
    <name type="scientific">Flexivirga endophytica</name>
    <dbReference type="NCBI Taxonomy" id="1849103"/>
    <lineage>
        <taxon>Bacteria</taxon>
        <taxon>Bacillati</taxon>
        <taxon>Actinomycetota</taxon>
        <taxon>Actinomycetes</taxon>
        <taxon>Micrococcales</taxon>
        <taxon>Dermacoccaceae</taxon>
        <taxon>Flexivirga</taxon>
    </lineage>
</organism>
<dbReference type="InterPro" id="IPR027476">
    <property type="entry name" value="DppA_N"/>
</dbReference>
<accession>A0A916T2Q2</accession>